<keyword evidence="3" id="KW-1185">Reference proteome</keyword>
<dbReference type="GO" id="GO:0005049">
    <property type="term" value="F:nuclear export signal receptor activity"/>
    <property type="evidence" value="ECO:0007669"/>
    <property type="project" value="InterPro"/>
</dbReference>
<dbReference type="Gene3D" id="1.25.10.10">
    <property type="entry name" value="Leucine-rich Repeat Variant"/>
    <property type="match status" value="2"/>
</dbReference>
<accession>A0A9P5SRX3</accession>
<dbReference type="GO" id="GO:0006611">
    <property type="term" value="P:protein export from nucleus"/>
    <property type="evidence" value="ECO:0007669"/>
    <property type="project" value="InterPro"/>
</dbReference>
<gene>
    <name evidence="2" type="ORF">BG006_000430</name>
</gene>
<dbReference type="InterPro" id="IPR011989">
    <property type="entry name" value="ARM-like"/>
</dbReference>
<dbReference type="PANTHER" id="PTHR11223">
    <property type="entry name" value="EXPORTIN 1/5"/>
    <property type="match status" value="1"/>
</dbReference>
<dbReference type="Pfam" id="PF19273">
    <property type="entry name" value="Exportin-5"/>
    <property type="match status" value="1"/>
</dbReference>
<name>A0A9P5SRX3_9FUNG</name>
<dbReference type="PANTHER" id="PTHR11223:SF3">
    <property type="entry name" value="EXPORTIN-5"/>
    <property type="match status" value="1"/>
</dbReference>
<dbReference type="EMBL" id="JAAAUY010000107">
    <property type="protein sequence ID" value="KAF9335290.1"/>
    <property type="molecule type" value="Genomic_DNA"/>
</dbReference>
<dbReference type="GO" id="GO:0005634">
    <property type="term" value="C:nucleus"/>
    <property type="evidence" value="ECO:0007669"/>
    <property type="project" value="TreeGrafter"/>
</dbReference>
<feature type="domain" description="Exportin-5 C-terminal" evidence="1">
    <location>
        <begin position="263"/>
        <end position="997"/>
    </location>
</feature>
<protein>
    <recommendedName>
        <fullName evidence="1">Exportin-5 C-terminal domain-containing protein</fullName>
    </recommendedName>
</protein>
<comment type="caution">
    <text evidence="2">The sequence shown here is derived from an EMBL/GenBank/DDBJ whole genome shotgun (WGS) entry which is preliminary data.</text>
</comment>
<dbReference type="GO" id="GO:0006405">
    <property type="term" value="P:RNA export from nucleus"/>
    <property type="evidence" value="ECO:0007669"/>
    <property type="project" value="TreeGrafter"/>
</dbReference>
<evidence type="ECO:0000259" key="1">
    <source>
        <dbReference type="Pfam" id="PF19273"/>
    </source>
</evidence>
<reference evidence="2" key="1">
    <citation type="journal article" date="2020" name="Fungal Divers.">
        <title>Resolving the Mortierellaceae phylogeny through synthesis of multi-gene phylogenetics and phylogenomics.</title>
        <authorList>
            <person name="Vandepol N."/>
            <person name="Liber J."/>
            <person name="Desiro A."/>
            <person name="Na H."/>
            <person name="Kennedy M."/>
            <person name="Barry K."/>
            <person name="Grigoriev I.V."/>
            <person name="Miller A.N."/>
            <person name="O'Donnell K."/>
            <person name="Stajich J.E."/>
            <person name="Bonito G."/>
        </authorList>
    </citation>
    <scope>NUCLEOTIDE SEQUENCE</scope>
    <source>
        <strain evidence="2">NVP1</strain>
    </source>
</reference>
<dbReference type="GO" id="GO:0005737">
    <property type="term" value="C:cytoplasm"/>
    <property type="evidence" value="ECO:0007669"/>
    <property type="project" value="TreeGrafter"/>
</dbReference>
<dbReference type="Proteomes" id="UP000696485">
    <property type="component" value="Unassembled WGS sequence"/>
</dbReference>
<dbReference type="GO" id="GO:0042565">
    <property type="term" value="C:RNA nuclear export complex"/>
    <property type="evidence" value="ECO:0007669"/>
    <property type="project" value="TreeGrafter"/>
</dbReference>
<dbReference type="InterPro" id="IPR016024">
    <property type="entry name" value="ARM-type_fold"/>
</dbReference>
<dbReference type="AlphaFoldDB" id="A0A9P5SRX3"/>
<dbReference type="InterPro" id="IPR045478">
    <property type="entry name" value="Exportin-5_C"/>
</dbReference>
<dbReference type="GO" id="GO:0003723">
    <property type="term" value="F:RNA binding"/>
    <property type="evidence" value="ECO:0007669"/>
    <property type="project" value="TreeGrafter"/>
</dbReference>
<dbReference type="SUPFAM" id="SSF48371">
    <property type="entry name" value="ARM repeat"/>
    <property type="match status" value="1"/>
</dbReference>
<evidence type="ECO:0000313" key="2">
    <source>
        <dbReference type="EMBL" id="KAF9335290.1"/>
    </source>
</evidence>
<dbReference type="InterPro" id="IPR045065">
    <property type="entry name" value="XPO1/5"/>
</dbReference>
<evidence type="ECO:0000313" key="3">
    <source>
        <dbReference type="Proteomes" id="UP000696485"/>
    </source>
</evidence>
<organism evidence="2 3">
    <name type="scientific">Podila minutissima</name>
    <dbReference type="NCBI Taxonomy" id="64525"/>
    <lineage>
        <taxon>Eukaryota</taxon>
        <taxon>Fungi</taxon>
        <taxon>Fungi incertae sedis</taxon>
        <taxon>Mucoromycota</taxon>
        <taxon>Mortierellomycotina</taxon>
        <taxon>Mortierellomycetes</taxon>
        <taxon>Mortierellales</taxon>
        <taxon>Mortierellaceae</taxon>
        <taxon>Podila</taxon>
    </lineage>
</organism>
<sequence length="1048" mass="116430">MHVVSLASEGTLPILEEQMFIKEKVARLYVEVAKRQWPGEWDDMDLLLKQMFFKDETTREMALLILRSLCEDVCIYDDAVAGLRKKDLRAGLLVIMASESVLKEQYPEGVKGHQNEVTLMVGEAGNDGWTSRLSVLLTELLPRCQSEQNLQPADVKIALAALNTLDSSLDWVITSSIADSSIVPLICQGILSPAVKIRLAAAECYDVIASRMLSDAEKEKIIWPLVDKGGIDMVSKAYLTYAAQILQGDSYLFIQKLDSNVHSFVPPLLELYSGYLAKDFENRRQNDAVYRHFASIDFDSVSEFRARATQTFQKALDVIHLGVPVVPLDAFLWVANKVAEALKVHFPVEVAKDSSMFQAFDGTLTLMEVAVSSLKDLINDKSHPQSSQVLGAMNTLLGMLIEYNVNCPIALDRVVGSLSAFTDMFKLNSTLLFQCLDKLFKTVEYPKANGPENEIKELRRRAANTLVKIGRSIPNTLFPIYGEVESAVQRLIQQNLIWPGEKRTLLTFLLVIGFNSEMAHDKKAIFEKVVLPVLNDFQSATIQEALSGPKNFLAFIGAMELSAAASKSLQPLEIEQLQAATMQRRTQLSWSIETLLSFMKESTGGKDPLKLGLWSSCLGSMLPNLLSTMHCLNAIVDPSLWQDLSPNMASLFALTAEEKEMLVTGKYPASAQGPVTVTKLMSDLKIWMAIVRDNAYKFLAQMTTLGPMFYSIPSLQVMLEQSLFENMDLLSNRQIRFLISSAVQPLVLNIPPEFMESVLSHLLGVLLPYLDRRLVKDWQLAADEGLVMDEKEEQEEFDVSDEIVREILLRDLTRSMADFAVVILDFGKQKGGPATIAQGPSPVPAGKEITPLAVFLLSNDTISPSIIELLCHILTFKDTRSCMRATEATLCVLAALIQNYPATANIIAPFASTILRAALQALNDPYHQEGQDRLILLVTEVYVEVRAFDQAPKVAFQQIPGIDISQLDAFEAQLSAFSNKSKKNAIVRNFLQGIIGVAKSEWFKQREQGNKPISSRTITGTYEKPSQSVLDSVQDEDIGEGLANLFDE</sequence>
<proteinExistence type="predicted"/>